<accession>A0AAV7W9Z2</accession>
<keyword evidence="1" id="KW-0175">Coiled coil</keyword>
<dbReference type="AlphaFoldDB" id="A0AAV7W9Z2"/>
<proteinExistence type="predicted"/>
<evidence type="ECO:0000313" key="3">
    <source>
        <dbReference type="Proteomes" id="UP001066276"/>
    </source>
</evidence>
<dbReference type="EMBL" id="JANPWB010000002">
    <property type="protein sequence ID" value="KAJ1209363.1"/>
    <property type="molecule type" value="Genomic_DNA"/>
</dbReference>
<dbReference type="SUPFAM" id="SSF90257">
    <property type="entry name" value="Myosin rod fragments"/>
    <property type="match status" value="1"/>
</dbReference>
<dbReference type="Proteomes" id="UP001066276">
    <property type="component" value="Chromosome 1_2"/>
</dbReference>
<gene>
    <name evidence="2" type="ORF">NDU88_004741</name>
</gene>
<feature type="coiled-coil region" evidence="1">
    <location>
        <begin position="49"/>
        <end position="83"/>
    </location>
</feature>
<comment type="caution">
    <text evidence="2">The sequence shown here is derived from an EMBL/GenBank/DDBJ whole genome shotgun (WGS) entry which is preliminary data.</text>
</comment>
<evidence type="ECO:0000256" key="1">
    <source>
        <dbReference type="SAM" id="Coils"/>
    </source>
</evidence>
<sequence length="102" mass="11235">MKSGNAEPSLGAIMEAIQDLKSSLEPKLDTVTVDVNLLLADFHKMSEKVKSAELHIHLLKSTAKKLEDQVQCITKQQAQIAAQLEDQEGRARRNNIQVVGVT</sequence>
<organism evidence="2 3">
    <name type="scientific">Pleurodeles waltl</name>
    <name type="common">Iberian ribbed newt</name>
    <dbReference type="NCBI Taxonomy" id="8319"/>
    <lineage>
        <taxon>Eukaryota</taxon>
        <taxon>Metazoa</taxon>
        <taxon>Chordata</taxon>
        <taxon>Craniata</taxon>
        <taxon>Vertebrata</taxon>
        <taxon>Euteleostomi</taxon>
        <taxon>Amphibia</taxon>
        <taxon>Batrachia</taxon>
        <taxon>Caudata</taxon>
        <taxon>Salamandroidea</taxon>
        <taxon>Salamandridae</taxon>
        <taxon>Pleurodelinae</taxon>
        <taxon>Pleurodeles</taxon>
    </lineage>
</organism>
<evidence type="ECO:0000313" key="2">
    <source>
        <dbReference type="EMBL" id="KAJ1209363.1"/>
    </source>
</evidence>
<protein>
    <submittedName>
        <fullName evidence="2">Uncharacterized protein</fullName>
    </submittedName>
</protein>
<name>A0AAV7W9Z2_PLEWA</name>
<keyword evidence="3" id="KW-1185">Reference proteome</keyword>
<reference evidence="2" key="1">
    <citation type="journal article" date="2022" name="bioRxiv">
        <title>Sequencing and chromosome-scale assembly of the giantPleurodeles waltlgenome.</title>
        <authorList>
            <person name="Brown T."/>
            <person name="Elewa A."/>
            <person name="Iarovenko S."/>
            <person name="Subramanian E."/>
            <person name="Araus A.J."/>
            <person name="Petzold A."/>
            <person name="Susuki M."/>
            <person name="Suzuki K.-i.T."/>
            <person name="Hayashi T."/>
            <person name="Toyoda A."/>
            <person name="Oliveira C."/>
            <person name="Osipova E."/>
            <person name="Leigh N.D."/>
            <person name="Simon A."/>
            <person name="Yun M.H."/>
        </authorList>
    </citation>
    <scope>NUCLEOTIDE SEQUENCE</scope>
    <source>
        <strain evidence="2">20211129_DDA</strain>
        <tissue evidence="2">Liver</tissue>
    </source>
</reference>